<feature type="region of interest" description="Disordered" evidence="1">
    <location>
        <begin position="1"/>
        <end position="43"/>
    </location>
</feature>
<proteinExistence type="predicted"/>
<evidence type="ECO:0000313" key="3">
    <source>
        <dbReference type="WBParaSite" id="PSAMB.scaffold5155size12500.g26021.t1"/>
    </source>
</evidence>
<dbReference type="Proteomes" id="UP000887566">
    <property type="component" value="Unplaced"/>
</dbReference>
<feature type="compositionally biased region" description="Polar residues" evidence="1">
    <location>
        <begin position="1"/>
        <end position="14"/>
    </location>
</feature>
<dbReference type="WBParaSite" id="PSAMB.scaffold5155size12500.g26021.t1">
    <property type="protein sequence ID" value="PSAMB.scaffold5155size12500.g26021.t1"/>
    <property type="gene ID" value="PSAMB.scaffold5155size12500.g26021"/>
</dbReference>
<dbReference type="AlphaFoldDB" id="A0A914WT03"/>
<feature type="compositionally biased region" description="Polar residues" evidence="1">
    <location>
        <begin position="26"/>
        <end position="39"/>
    </location>
</feature>
<organism evidence="2 3">
    <name type="scientific">Plectus sambesii</name>
    <dbReference type="NCBI Taxonomy" id="2011161"/>
    <lineage>
        <taxon>Eukaryota</taxon>
        <taxon>Metazoa</taxon>
        <taxon>Ecdysozoa</taxon>
        <taxon>Nematoda</taxon>
        <taxon>Chromadorea</taxon>
        <taxon>Plectida</taxon>
        <taxon>Plectina</taxon>
        <taxon>Plectoidea</taxon>
        <taxon>Plectidae</taxon>
        <taxon>Plectus</taxon>
    </lineage>
</organism>
<feature type="region of interest" description="Disordered" evidence="1">
    <location>
        <begin position="59"/>
        <end position="123"/>
    </location>
</feature>
<name>A0A914WT03_9BILA</name>
<feature type="compositionally biased region" description="Polar residues" evidence="1">
    <location>
        <begin position="105"/>
        <end position="123"/>
    </location>
</feature>
<reference evidence="3" key="1">
    <citation type="submission" date="2022-11" db="UniProtKB">
        <authorList>
            <consortium name="WormBaseParasite"/>
        </authorList>
    </citation>
    <scope>IDENTIFICATION</scope>
</reference>
<protein>
    <submittedName>
        <fullName evidence="3">Uncharacterized protein</fullName>
    </submittedName>
</protein>
<evidence type="ECO:0000313" key="2">
    <source>
        <dbReference type="Proteomes" id="UP000887566"/>
    </source>
</evidence>
<accession>A0A914WT03</accession>
<sequence length="123" mass="13167">MASSNKATSTSVNDGTPGDVGLFDDTVSSNESESGWQTYSDDEKCECEECVEDNVQFRKEDDSVGCGPPAPLAPMTTEPTLHGFRKGFLLSPKGKKKRETAPVKAQSTATYVSSPNNDDNGLK</sequence>
<evidence type="ECO:0000256" key="1">
    <source>
        <dbReference type="SAM" id="MobiDB-lite"/>
    </source>
</evidence>
<keyword evidence="2" id="KW-1185">Reference proteome</keyword>